<dbReference type="AlphaFoldDB" id="A0A078ARY6"/>
<protein>
    <submittedName>
        <fullName evidence="6">Acyl-binding protein</fullName>
    </submittedName>
</protein>
<feature type="transmembrane region" description="Helical" evidence="4">
    <location>
        <begin position="12"/>
        <end position="29"/>
    </location>
</feature>
<organism evidence="6 7">
    <name type="scientific">Stylonychia lemnae</name>
    <name type="common">Ciliate</name>
    <dbReference type="NCBI Taxonomy" id="5949"/>
    <lineage>
        <taxon>Eukaryota</taxon>
        <taxon>Sar</taxon>
        <taxon>Alveolata</taxon>
        <taxon>Ciliophora</taxon>
        <taxon>Intramacronucleata</taxon>
        <taxon>Spirotrichea</taxon>
        <taxon>Stichotrichia</taxon>
        <taxon>Sporadotrichida</taxon>
        <taxon>Oxytrichidae</taxon>
        <taxon>Stylonychinae</taxon>
        <taxon>Stylonychia</taxon>
    </lineage>
</organism>
<evidence type="ECO:0000313" key="7">
    <source>
        <dbReference type="Proteomes" id="UP000039865"/>
    </source>
</evidence>
<dbReference type="InterPro" id="IPR036770">
    <property type="entry name" value="Ankyrin_rpt-contain_sf"/>
</dbReference>
<feature type="repeat" description="ANK" evidence="3">
    <location>
        <begin position="268"/>
        <end position="300"/>
    </location>
</feature>
<dbReference type="Pfam" id="PF00887">
    <property type="entry name" value="ACBP"/>
    <property type="match status" value="1"/>
</dbReference>
<dbReference type="EMBL" id="CCKQ01013565">
    <property type="protein sequence ID" value="CDW85245.1"/>
    <property type="molecule type" value="Genomic_DNA"/>
</dbReference>
<keyword evidence="4" id="KW-1133">Transmembrane helix</keyword>
<dbReference type="OrthoDB" id="292939at2759"/>
<keyword evidence="1" id="KW-0677">Repeat</keyword>
<dbReference type="Pfam" id="PF12796">
    <property type="entry name" value="Ank_2"/>
    <property type="match status" value="1"/>
</dbReference>
<dbReference type="InterPro" id="IPR035984">
    <property type="entry name" value="Acyl-CoA-binding_sf"/>
</dbReference>
<dbReference type="PROSITE" id="PS50297">
    <property type="entry name" value="ANK_REP_REGION"/>
    <property type="match status" value="1"/>
</dbReference>
<evidence type="ECO:0000259" key="5">
    <source>
        <dbReference type="PROSITE" id="PS51228"/>
    </source>
</evidence>
<keyword evidence="7" id="KW-1185">Reference proteome</keyword>
<dbReference type="PROSITE" id="PS51228">
    <property type="entry name" value="ACB_2"/>
    <property type="match status" value="1"/>
</dbReference>
<dbReference type="InterPro" id="IPR014352">
    <property type="entry name" value="FERM/acyl-CoA-bd_prot_sf"/>
</dbReference>
<dbReference type="GO" id="GO:0000062">
    <property type="term" value="F:fatty-acyl-CoA binding"/>
    <property type="evidence" value="ECO:0007669"/>
    <property type="project" value="InterPro"/>
</dbReference>
<evidence type="ECO:0000313" key="6">
    <source>
        <dbReference type="EMBL" id="CDW85245.1"/>
    </source>
</evidence>
<dbReference type="PANTHER" id="PTHR24188">
    <property type="entry name" value="ANKYRIN REPEAT PROTEIN"/>
    <property type="match status" value="1"/>
</dbReference>
<keyword evidence="4" id="KW-0812">Transmembrane</keyword>
<feature type="domain" description="ACB" evidence="5">
    <location>
        <begin position="65"/>
        <end position="149"/>
    </location>
</feature>
<reference evidence="6 7" key="1">
    <citation type="submission" date="2014-06" db="EMBL/GenBank/DDBJ databases">
        <authorList>
            <person name="Swart Estienne"/>
        </authorList>
    </citation>
    <scope>NUCLEOTIDE SEQUENCE [LARGE SCALE GENOMIC DNA]</scope>
    <source>
        <strain evidence="6 7">130c</strain>
    </source>
</reference>
<dbReference type="Proteomes" id="UP000039865">
    <property type="component" value="Unassembled WGS sequence"/>
</dbReference>
<evidence type="ECO:0000256" key="3">
    <source>
        <dbReference type="PROSITE-ProRule" id="PRU00023"/>
    </source>
</evidence>
<proteinExistence type="predicted"/>
<keyword evidence="2 3" id="KW-0040">ANK repeat</keyword>
<dbReference type="PANTHER" id="PTHR24188:SF29">
    <property type="entry name" value="GH09064P"/>
    <property type="match status" value="1"/>
</dbReference>
<evidence type="ECO:0000256" key="1">
    <source>
        <dbReference type="ARBA" id="ARBA00022737"/>
    </source>
</evidence>
<dbReference type="SUPFAM" id="SSF48403">
    <property type="entry name" value="Ankyrin repeat"/>
    <property type="match status" value="1"/>
</dbReference>
<evidence type="ECO:0000256" key="4">
    <source>
        <dbReference type="SAM" id="Phobius"/>
    </source>
</evidence>
<dbReference type="SMART" id="SM00248">
    <property type="entry name" value="ANK"/>
    <property type="match status" value="2"/>
</dbReference>
<gene>
    <name evidence="6" type="primary">Contig12067.g12902</name>
    <name evidence="6" type="ORF">STYLEM_14318</name>
</gene>
<dbReference type="PROSITE" id="PS50088">
    <property type="entry name" value="ANK_REPEAT"/>
    <property type="match status" value="1"/>
</dbReference>
<dbReference type="InterPro" id="IPR002110">
    <property type="entry name" value="Ankyrin_rpt"/>
</dbReference>
<sequence>MFNFDKKQLLQFAGFAAVTAITIGFFLKIKKQKSSVFTDIIINRNFKYQSQLNDLDIKQIDKQNTHSLYIMATQKLPTILEKVDSRGKLTFYSLYKQITEGDADEAPDNDQVTNPVKYQAWLQQRGRLVETCQQEYIALMTRYDEQFREIVDQLVTGKIKRIKVEDSSMTSGGILAKSVPRPKAEDQTQYLKSLTQDEKDMMLTYQMIREDKNESLLIQLLEEKRLDVNTKNKEGMDPLILAIDCEFTIETLQKLIKLGCSIKNSDTQGRTALHYAVDLENIELIQFLIDNGADKNTKDHSGSSPLDEAETNEEIMEILGA</sequence>
<dbReference type="Gene3D" id="1.25.40.20">
    <property type="entry name" value="Ankyrin repeat-containing domain"/>
    <property type="match status" value="2"/>
</dbReference>
<dbReference type="SUPFAM" id="SSF47027">
    <property type="entry name" value="Acyl-CoA binding protein"/>
    <property type="match status" value="1"/>
</dbReference>
<name>A0A078ARY6_STYLE</name>
<keyword evidence="4" id="KW-0472">Membrane</keyword>
<dbReference type="InParanoid" id="A0A078ARY6"/>
<dbReference type="InterPro" id="IPR000582">
    <property type="entry name" value="Acyl-CoA-binding_protein"/>
</dbReference>
<accession>A0A078ARY6</accession>
<evidence type="ECO:0000256" key="2">
    <source>
        <dbReference type="ARBA" id="ARBA00023043"/>
    </source>
</evidence>
<dbReference type="Gene3D" id="1.20.80.10">
    <property type="match status" value="1"/>
</dbReference>